<evidence type="ECO:0000256" key="5">
    <source>
        <dbReference type="ARBA" id="ARBA00023136"/>
    </source>
</evidence>
<dbReference type="RefSeq" id="WP_330106719.1">
    <property type="nucleotide sequence ID" value="NZ_JAZDQT010000001.1"/>
</dbReference>
<keyword evidence="2" id="KW-1003">Cell membrane</keyword>
<evidence type="ECO:0000256" key="4">
    <source>
        <dbReference type="ARBA" id="ARBA00022989"/>
    </source>
</evidence>
<protein>
    <submittedName>
        <fullName evidence="8">PLDc N-terminal domain-containing protein</fullName>
    </submittedName>
</protein>
<keyword evidence="4 6" id="KW-1133">Transmembrane helix</keyword>
<dbReference type="Proteomes" id="UP001336835">
    <property type="component" value="Unassembled WGS sequence"/>
</dbReference>
<evidence type="ECO:0000259" key="7">
    <source>
        <dbReference type="Pfam" id="PF13396"/>
    </source>
</evidence>
<proteinExistence type="predicted"/>
<feature type="transmembrane region" description="Helical" evidence="6">
    <location>
        <begin position="20"/>
        <end position="42"/>
    </location>
</feature>
<sequence>MLNIAYLGAKETMMENVLGILAFSILAIIVLAIDIWAILDIAKFPLDRGRKKWIWTNIVMLLPIAGGLIYFYVGKKDLLATNR</sequence>
<keyword evidence="3 6" id="KW-0812">Transmembrane</keyword>
<dbReference type="EMBL" id="JAZDQT010000001">
    <property type="protein sequence ID" value="MEE1944345.1"/>
    <property type="molecule type" value="Genomic_DNA"/>
</dbReference>
<evidence type="ECO:0000313" key="9">
    <source>
        <dbReference type="Proteomes" id="UP001336835"/>
    </source>
</evidence>
<evidence type="ECO:0000313" key="8">
    <source>
        <dbReference type="EMBL" id="MEE1944345.1"/>
    </source>
</evidence>
<gene>
    <name evidence="8" type="ORF">VRU48_04450</name>
</gene>
<evidence type="ECO:0000256" key="2">
    <source>
        <dbReference type="ARBA" id="ARBA00022475"/>
    </source>
</evidence>
<evidence type="ECO:0000256" key="3">
    <source>
        <dbReference type="ARBA" id="ARBA00022692"/>
    </source>
</evidence>
<dbReference type="Pfam" id="PF13396">
    <property type="entry name" value="PLDc_N"/>
    <property type="match status" value="1"/>
</dbReference>
<evidence type="ECO:0000256" key="6">
    <source>
        <dbReference type="SAM" id="Phobius"/>
    </source>
</evidence>
<keyword evidence="9" id="KW-1185">Reference proteome</keyword>
<feature type="transmembrane region" description="Helical" evidence="6">
    <location>
        <begin position="54"/>
        <end position="73"/>
    </location>
</feature>
<keyword evidence="5 6" id="KW-0472">Membrane</keyword>
<organism evidence="8 9">
    <name type="scientific">Pedobacter albus</name>
    <dbReference type="NCBI Taxonomy" id="3113905"/>
    <lineage>
        <taxon>Bacteria</taxon>
        <taxon>Pseudomonadati</taxon>
        <taxon>Bacteroidota</taxon>
        <taxon>Sphingobacteriia</taxon>
        <taxon>Sphingobacteriales</taxon>
        <taxon>Sphingobacteriaceae</taxon>
        <taxon>Pedobacter</taxon>
    </lineage>
</organism>
<comment type="caution">
    <text evidence="8">The sequence shown here is derived from an EMBL/GenBank/DDBJ whole genome shotgun (WGS) entry which is preliminary data.</text>
</comment>
<evidence type="ECO:0000256" key="1">
    <source>
        <dbReference type="ARBA" id="ARBA00004651"/>
    </source>
</evidence>
<feature type="domain" description="Cardiolipin synthase N-terminal" evidence="7">
    <location>
        <begin position="32"/>
        <end position="74"/>
    </location>
</feature>
<accession>A0ABU7I4G1</accession>
<dbReference type="InterPro" id="IPR027379">
    <property type="entry name" value="CLS_N"/>
</dbReference>
<name>A0ABU7I4G1_9SPHI</name>
<reference evidence="8 9" key="1">
    <citation type="submission" date="2024-01" db="EMBL/GenBank/DDBJ databases">
        <title>Pedobacter sp. nov., isolated from fresh soil.</title>
        <authorList>
            <person name="Le N.T.T."/>
        </authorList>
    </citation>
    <scope>NUCLEOTIDE SEQUENCE [LARGE SCALE GENOMIC DNA]</scope>
    <source>
        <strain evidence="8 9">KR3-3</strain>
    </source>
</reference>
<comment type="subcellular location">
    <subcellularLocation>
        <location evidence="1">Cell membrane</location>
        <topology evidence="1">Multi-pass membrane protein</topology>
    </subcellularLocation>
</comment>